<dbReference type="EMBL" id="GG698995">
    <property type="protein sequence ID" value="EEU33728.1"/>
    <property type="molecule type" value="Genomic_DNA"/>
</dbReference>
<dbReference type="InterPro" id="IPR046700">
    <property type="entry name" value="DUF6570"/>
</dbReference>
<feature type="region of interest" description="Disordered" evidence="1">
    <location>
        <begin position="111"/>
        <end position="135"/>
    </location>
</feature>
<dbReference type="RefSeq" id="XP_003039441.1">
    <property type="nucleotide sequence ID" value="XM_003039395.1"/>
</dbReference>
<evidence type="ECO:0000313" key="5">
    <source>
        <dbReference type="Proteomes" id="UP000005206"/>
    </source>
</evidence>
<evidence type="ECO:0000259" key="2">
    <source>
        <dbReference type="Pfam" id="PF14214"/>
    </source>
</evidence>
<name>C7ZQH5_FUSV7</name>
<keyword evidence="5" id="KW-1185">Reference proteome</keyword>
<dbReference type="OrthoDB" id="5100512at2759"/>
<dbReference type="STRING" id="660122.C7ZQH5"/>
<dbReference type="GeneID" id="9666965"/>
<dbReference type="HOGENOM" id="CLU_001613_8_4_1"/>
<feature type="domain" description="Helitron helicase-like" evidence="2">
    <location>
        <begin position="668"/>
        <end position="724"/>
    </location>
</feature>
<feature type="domain" description="DUF6570" evidence="3">
    <location>
        <begin position="327"/>
        <end position="430"/>
    </location>
</feature>
<dbReference type="Pfam" id="PF20209">
    <property type="entry name" value="DUF6570"/>
    <property type="match status" value="1"/>
</dbReference>
<gene>
    <name evidence="4" type="ORF">NECHADRAFT_89201</name>
</gene>
<dbReference type="InterPro" id="IPR025476">
    <property type="entry name" value="Helitron_helicase-like"/>
</dbReference>
<dbReference type="Proteomes" id="UP000005206">
    <property type="component" value="Unassembled WGS sequence"/>
</dbReference>
<evidence type="ECO:0000259" key="3">
    <source>
        <dbReference type="Pfam" id="PF20209"/>
    </source>
</evidence>
<dbReference type="Pfam" id="PF14214">
    <property type="entry name" value="Helitron_like_N"/>
    <property type="match status" value="1"/>
</dbReference>
<dbReference type="KEGG" id="nhe:NECHADRAFT_89201"/>
<dbReference type="eggNOG" id="KOG0987">
    <property type="taxonomic scope" value="Eukaryota"/>
</dbReference>
<evidence type="ECO:0000256" key="1">
    <source>
        <dbReference type="SAM" id="MobiDB-lite"/>
    </source>
</evidence>
<sequence length="898" mass="102601">MASAFPLPSKLLSTKPYEVANDVSAHITSHIEICHATVHLSKPSLPKRRMENDIPQAVRNCHTCKQDLPEVEFRSVKDPARLTRQCSSCRARQKERVAESRAAVAAMRNIASRLSPRRTTKRTDSQAQLTPPRRNAQALVSINSSQPPATPAVFRGLAPVLQGLPRPLLGPSTSSAAEGALPIPPTLSPPRVVLGTPIPSDTTTTAPIVLGTPVPQESFPTTASLLPQGHRRGRYTRQGIVNRRPRPQLQERQFDQIVDPPFTGDLDLPALSEEDRALVREFYTALNDDKMHSCIRCREHWFDMKKNSLGVYSRCISRDRERTANEPYFFSAANSLNFGEVPGNLPSLTMVEEMLIARVHYKYRGHVIHFLRNVSRLFEELPVLPEELDIVLLRPPNMEGDPHFQQQFARDFRRHHPGYRDIVMRQDRLQRLPLNGSIVASIASQVADIPNGEAPQGPIEEDIEEDPADADASAIPDLQVTDTELNALQSRLLHGTPDPERMADLKHIPPNAQAQHQMPLPSIRRTPINEFNRSQPLLTLAFPTLYPNGKADFVEPRLRSVTYQDYLAHAMRWQDGRFARHKTWPFVALNTLLRAQVRKRSNYSVKQHEGRRRQPLTRADIEEAMAKPDEPEAQALIQSITRQAAESLYRHMPRFQEWKAAPKAARMALSRQLLRDNAHIAAYHFHKRYTLFRTIILRQKFNLTDFWGRYEWQGRGSSHHHGLYWLSGHPDLDPNDSQSRERFARIWGYHVSAINPEPQRSFRGERNDSQMNHYNRLLAVAWLANTDVSPCTSLQQVIDYAAKYCSKSEKKIAERDYSKQEVSHLLLGLPLQEGSQTCLHIDCRNPDMHSRSLRIDADEVNEAPNVYEKYYQRPESLEDLTYVSFLKYWNFHSRDPSK</sequence>
<reference evidence="4 5" key="1">
    <citation type="journal article" date="2009" name="PLoS Genet.">
        <title>The genome of Nectria haematococca: contribution of supernumerary chromosomes to gene expansion.</title>
        <authorList>
            <person name="Coleman J.J."/>
            <person name="Rounsley S.D."/>
            <person name="Rodriguez-Carres M."/>
            <person name="Kuo A."/>
            <person name="Wasmann C.C."/>
            <person name="Grimwood J."/>
            <person name="Schmutz J."/>
            <person name="Taga M."/>
            <person name="White G.J."/>
            <person name="Zhou S."/>
            <person name="Schwartz D.C."/>
            <person name="Freitag M."/>
            <person name="Ma L.J."/>
            <person name="Danchin E.G."/>
            <person name="Henrissat B."/>
            <person name="Coutinho P.M."/>
            <person name="Nelson D.R."/>
            <person name="Straney D."/>
            <person name="Napoli C.A."/>
            <person name="Barker B.M."/>
            <person name="Gribskov M."/>
            <person name="Rep M."/>
            <person name="Kroken S."/>
            <person name="Molnar I."/>
            <person name="Rensing C."/>
            <person name="Kennell J.C."/>
            <person name="Zamora J."/>
            <person name="Farman M.L."/>
            <person name="Selker E.U."/>
            <person name="Salamov A."/>
            <person name="Shapiro H."/>
            <person name="Pangilinan J."/>
            <person name="Lindquist E."/>
            <person name="Lamers C."/>
            <person name="Grigoriev I.V."/>
            <person name="Geiser D.M."/>
            <person name="Covert S.F."/>
            <person name="Temporini E."/>
            <person name="Vanetten H.D."/>
        </authorList>
    </citation>
    <scope>NUCLEOTIDE SEQUENCE [LARGE SCALE GENOMIC DNA]</scope>
    <source>
        <strain evidence="5">ATCC MYA-4622 / CBS 123669 / FGSC 9596 / NRRL 45880 / 77-13-4</strain>
    </source>
</reference>
<proteinExistence type="predicted"/>
<dbReference type="AlphaFoldDB" id="C7ZQH5"/>
<protein>
    <submittedName>
        <fullName evidence="4">Uncharacterized protein</fullName>
    </submittedName>
</protein>
<dbReference type="OMA" id="QAFANFW"/>
<accession>C7ZQH5</accession>
<dbReference type="VEuPathDB" id="FungiDB:NECHADRAFT_89201"/>
<dbReference type="InParanoid" id="C7ZQH5"/>
<organism evidence="4 5">
    <name type="scientific">Fusarium vanettenii (strain ATCC MYA-4622 / CBS 123669 / FGSC 9596 / NRRL 45880 / 77-13-4)</name>
    <name type="common">Fusarium solani subsp. pisi</name>
    <dbReference type="NCBI Taxonomy" id="660122"/>
    <lineage>
        <taxon>Eukaryota</taxon>
        <taxon>Fungi</taxon>
        <taxon>Dikarya</taxon>
        <taxon>Ascomycota</taxon>
        <taxon>Pezizomycotina</taxon>
        <taxon>Sordariomycetes</taxon>
        <taxon>Hypocreomycetidae</taxon>
        <taxon>Hypocreales</taxon>
        <taxon>Nectriaceae</taxon>
        <taxon>Fusarium</taxon>
        <taxon>Fusarium solani species complex</taxon>
        <taxon>Fusarium vanettenii</taxon>
    </lineage>
</organism>
<evidence type="ECO:0000313" key="4">
    <source>
        <dbReference type="EMBL" id="EEU33728.1"/>
    </source>
</evidence>